<dbReference type="Gene3D" id="3.60.20.10">
    <property type="entry name" value="Glutamine Phosphoribosylpyrophosphate, subunit 1, domain 1"/>
    <property type="match status" value="1"/>
</dbReference>
<keyword evidence="5" id="KW-1185">Reference proteome</keyword>
<dbReference type="AlphaFoldDB" id="A0A9P6L0P4"/>
<dbReference type="InterPro" id="IPR001353">
    <property type="entry name" value="Proteasome_sua/b"/>
</dbReference>
<dbReference type="InterPro" id="IPR023333">
    <property type="entry name" value="Proteasome_suB-type"/>
</dbReference>
<dbReference type="GO" id="GO:0005839">
    <property type="term" value="C:proteasome core complex"/>
    <property type="evidence" value="ECO:0007669"/>
    <property type="project" value="InterPro"/>
</dbReference>
<dbReference type="SUPFAM" id="SSF56235">
    <property type="entry name" value="N-terminal nucleophile aminohydrolases (Ntn hydrolases)"/>
    <property type="match status" value="1"/>
</dbReference>
<keyword evidence="3 4" id="KW-0647">Proteasome</keyword>
<comment type="subcellular location">
    <subcellularLocation>
        <location evidence="1">Nucleus</location>
    </subcellularLocation>
</comment>
<evidence type="ECO:0000256" key="1">
    <source>
        <dbReference type="ARBA" id="ARBA00004123"/>
    </source>
</evidence>
<evidence type="ECO:0000256" key="3">
    <source>
        <dbReference type="ARBA" id="ARBA00022942"/>
    </source>
</evidence>
<dbReference type="PANTHER" id="PTHR32194:SF2">
    <property type="entry name" value="PROTEASOME SUBUNIT BETA TYPE-1"/>
    <property type="match status" value="1"/>
</dbReference>
<name>A0A9P6L0P4_9MICR</name>
<dbReference type="InterPro" id="IPR029055">
    <property type="entry name" value="Ntn_hydrolases_N"/>
</dbReference>
<accession>A0A9P6L0P4</accession>
<protein>
    <submittedName>
        <fullName evidence="4">Proteasome subunit beta type-4</fullName>
    </submittedName>
</protein>
<dbReference type="GO" id="GO:0005737">
    <property type="term" value="C:cytoplasm"/>
    <property type="evidence" value="ECO:0007669"/>
    <property type="project" value="TreeGrafter"/>
</dbReference>
<organism evidence="4 5">
    <name type="scientific">Nosema granulosis</name>
    <dbReference type="NCBI Taxonomy" id="83296"/>
    <lineage>
        <taxon>Eukaryota</taxon>
        <taxon>Fungi</taxon>
        <taxon>Fungi incertae sedis</taxon>
        <taxon>Microsporidia</taxon>
        <taxon>Nosematidae</taxon>
        <taxon>Nosema</taxon>
    </lineage>
</organism>
<reference evidence="4 5" key="1">
    <citation type="journal article" date="2020" name="Genome Biol. Evol.">
        <title>Comparative genomics of strictly vertically transmitted, feminizing microsporidia endosymbionts of amphipod crustaceans.</title>
        <authorList>
            <person name="Cormier A."/>
            <person name="Chebbi M.A."/>
            <person name="Giraud I."/>
            <person name="Wattier R."/>
            <person name="Teixeira M."/>
            <person name="Gilbert C."/>
            <person name="Rigaud T."/>
            <person name="Cordaux R."/>
        </authorList>
    </citation>
    <scope>NUCLEOTIDE SEQUENCE [LARGE SCALE GENOMIC DNA]</scope>
    <source>
        <strain evidence="4 5">Ou3-Ou53</strain>
    </source>
</reference>
<dbReference type="EMBL" id="SBJO01000002">
    <property type="protein sequence ID" value="KAF9765025.1"/>
    <property type="molecule type" value="Genomic_DNA"/>
</dbReference>
<keyword evidence="2" id="KW-0963">Cytoplasm</keyword>
<dbReference type="PANTHER" id="PTHR32194">
    <property type="entry name" value="METALLOPROTEASE TLDD"/>
    <property type="match status" value="1"/>
</dbReference>
<dbReference type="Pfam" id="PF00227">
    <property type="entry name" value="Proteasome"/>
    <property type="match status" value="1"/>
</dbReference>
<comment type="caution">
    <text evidence="4">The sequence shown here is derived from an EMBL/GenBank/DDBJ whole genome shotgun (WGS) entry which is preliminary data.</text>
</comment>
<evidence type="ECO:0000256" key="2">
    <source>
        <dbReference type="ARBA" id="ARBA00022490"/>
    </source>
</evidence>
<dbReference type="GO" id="GO:0005634">
    <property type="term" value="C:nucleus"/>
    <property type="evidence" value="ECO:0007669"/>
    <property type="project" value="UniProtKB-SubCell"/>
</dbReference>
<sequence>MEALIGVKGRDFVLVSAETSVMNSYLVIKRGDDKFSSLGNIAMTYNGDQGDAFRTAKFVVEDLKYQQIENNLNVTPKVVSTSIQNRIYNQLRRNPLRCSFLVGGVAHYTPELLAVDAYGGMFSEKFIALGMGTYFCYGVLDNIYREDMSIEEALEMIKSCYGVLKNRCAMNIESVVVKVITSTGIEEVTIKL</sequence>
<dbReference type="Proteomes" id="UP000740883">
    <property type="component" value="Unassembled WGS sequence"/>
</dbReference>
<gene>
    <name evidence="4" type="primary">PRE1</name>
    <name evidence="4" type="ORF">NGRA_0045</name>
</gene>
<dbReference type="GO" id="GO:0051603">
    <property type="term" value="P:proteolysis involved in protein catabolic process"/>
    <property type="evidence" value="ECO:0007669"/>
    <property type="project" value="InterPro"/>
</dbReference>
<evidence type="ECO:0000313" key="4">
    <source>
        <dbReference type="EMBL" id="KAF9765025.1"/>
    </source>
</evidence>
<dbReference type="OrthoDB" id="268428at2759"/>
<proteinExistence type="predicted"/>
<evidence type="ECO:0000313" key="5">
    <source>
        <dbReference type="Proteomes" id="UP000740883"/>
    </source>
</evidence>